<evidence type="ECO:0000313" key="3">
    <source>
        <dbReference type="Proteomes" id="UP000275078"/>
    </source>
</evidence>
<protein>
    <submittedName>
        <fullName evidence="2">Uncharacterized protein</fullName>
    </submittedName>
</protein>
<gene>
    <name evidence="2" type="ORF">BJ508DRAFT_314562</name>
</gene>
<dbReference type="Proteomes" id="UP000275078">
    <property type="component" value="Unassembled WGS sequence"/>
</dbReference>
<sequence>MALLQGISVACNVTLLSSRVSTLRYPDDFNGNGIPMAPSWKLISFIPGTLPRGFVRCRASPLFSLSSASSQSYVNTSPPMSTFDIRTTLYFRLPPNKHSKLSLPTLTFLRPNDPSIRPAASSVCKLPAQIGLIFASTSMVHKHAPYPQPKANETTARSSSSNLKTSNNTHQFVRLQFFRGRRQAERLAAPEKDRQLSESRNAQPASAQETQFERPNLATSRYMSPRAMLRTGLCEEANIHQLVLLDLGPGRQTGLYAISTSNNLLEKMIANYGVALLLQGDGIGMLADPNRTKPENCDVVESKGHQAFETNVLDARRLELEVELWRTAWRGLLGSFMPKPAGMVCRRLAKWP</sequence>
<feature type="compositionally biased region" description="Basic and acidic residues" evidence="1">
    <location>
        <begin position="186"/>
        <end position="197"/>
    </location>
</feature>
<accession>A0A3N4HGH6</accession>
<dbReference type="EMBL" id="ML119853">
    <property type="protein sequence ID" value="RPA72637.1"/>
    <property type="molecule type" value="Genomic_DNA"/>
</dbReference>
<keyword evidence="3" id="KW-1185">Reference proteome</keyword>
<feature type="compositionally biased region" description="Low complexity" evidence="1">
    <location>
        <begin position="155"/>
        <end position="165"/>
    </location>
</feature>
<evidence type="ECO:0000313" key="2">
    <source>
        <dbReference type="EMBL" id="RPA72637.1"/>
    </source>
</evidence>
<feature type="compositionally biased region" description="Polar residues" evidence="1">
    <location>
        <begin position="198"/>
        <end position="210"/>
    </location>
</feature>
<feature type="region of interest" description="Disordered" evidence="1">
    <location>
        <begin position="186"/>
        <end position="217"/>
    </location>
</feature>
<proteinExistence type="predicted"/>
<reference evidence="2 3" key="1">
    <citation type="journal article" date="2018" name="Nat. Ecol. Evol.">
        <title>Pezizomycetes genomes reveal the molecular basis of ectomycorrhizal truffle lifestyle.</title>
        <authorList>
            <person name="Murat C."/>
            <person name="Payen T."/>
            <person name="Noel B."/>
            <person name="Kuo A."/>
            <person name="Morin E."/>
            <person name="Chen J."/>
            <person name="Kohler A."/>
            <person name="Krizsan K."/>
            <person name="Balestrini R."/>
            <person name="Da Silva C."/>
            <person name="Montanini B."/>
            <person name="Hainaut M."/>
            <person name="Levati E."/>
            <person name="Barry K.W."/>
            <person name="Belfiori B."/>
            <person name="Cichocki N."/>
            <person name="Clum A."/>
            <person name="Dockter R.B."/>
            <person name="Fauchery L."/>
            <person name="Guy J."/>
            <person name="Iotti M."/>
            <person name="Le Tacon F."/>
            <person name="Lindquist E.A."/>
            <person name="Lipzen A."/>
            <person name="Malagnac F."/>
            <person name="Mello A."/>
            <person name="Molinier V."/>
            <person name="Miyauchi S."/>
            <person name="Poulain J."/>
            <person name="Riccioni C."/>
            <person name="Rubini A."/>
            <person name="Sitrit Y."/>
            <person name="Splivallo R."/>
            <person name="Traeger S."/>
            <person name="Wang M."/>
            <person name="Zifcakova L."/>
            <person name="Wipf D."/>
            <person name="Zambonelli A."/>
            <person name="Paolocci F."/>
            <person name="Nowrousian M."/>
            <person name="Ottonello S."/>
            <person name="Baldrian P."/>
            <person name="Spatafora J.W."/>
            <person name="Henrissat B."/>
            <person name="Nagy L.G."/>
            <person name="Aury J.M."/>
            <person name="Wincker P."/>
            <person name="Grigoriev I.V."/>
            <person name="Bonfante P."/>
            <person name="Martin F.M."/>
        </authorList>
    </citation>
    <scope>NUCLEOTIDE SEQUENCE [LARGE SCALE GENOMIC DNA]</scope>
    <source>
        <strain evidence="2 3">RN42</strain>
    </source>
</reference>
<feature type="region of interest" description="Disordered" evidence="1">
    <location>
        <begin position="144"/>
        <end position="165"/>
    </location>
</feature>
<organism evidence="2 3">
    <name type="scientific">Ascobolus immersus RN42</name>
    <dbReference type="NCBI Taxonomy" id="1160509"/>
    <lineage>
        <taxon>Eukaryota</taxon>
        <taxon>Fungi</taxon>
        <taxon>Dikarya</taxon>
        <taxon>Ascomycota</taxon>
        <taxon>Pezizomycotina</taxon>
        <taxon>Pezizomycetes</taxon>
        <taxon>Pezizales</taxon>
        <taxon>Ascobolaceae</taxon>
        <taxon>Ascobolus</taxon>
    </lineage>
</organism>
<dbReference type="AlphaFoldDB" id="A0A3N4HGH6"/>
<name>A0A3N4HGH6_ASCIM</name>
<evidence type="ECO:0000256" key="1">
    <source>
        <dbReference type="SAM" id="MobiDB-lite"/>
    </source>
</evidence>